<evidence type="ECO:0000256" key="3">
    <source>
        <dbReference type="ARBA" id="ARBA00023002"/>
    </source>
</evidence>
<gene>
    <name evidence="7" type="ORF">C5C51_02655</name>
    <name evidence="6" type="ORF">VT73_03900</name>
</gene>
<keyword evidence="4" id="KW-0503">Monooxygenase</keyword>
<reference evidence="6 8" key="1">
    <citation type="submission" date="2015-04" db="EMBL/GenBank/DDBJ databases">
        <title>Draft genome sequence of Rathayibacter toxicus strain FH-142 (AKA 70134 or CS 32), a Western Australian isolate.</title>
        <authorList>
            <consortium name="Consortium for Microbial Forensics and Genomics (microFORGE)"/>
            <person name="Knight B.M."/>
            <person name="Roberts D.P."/>
            <person name="Lin D."/>
            <person name="Hari K."/>
            <person name="Fletcher J."/>
            <person name="Melcher U."/>
            <person name="Blagden T."/>
            <person name="Luster D.G."/>
            <person name="Sechler A.J."/>
            <person name="Schneider W.L."/>
            <person name="Winegar R.A."/>
        </authorList>
    </citation>
    <scope>NUCLEOTIDE SEQUENCE [LARGE SCALE GENOMIC DNA]</scope>
    <source>
        <strain evidence="6 8">FH142</strain>
    </source>
</reference>
<keyword evidence="1" id="KW-0285">Flavoprotein</keyword>
<dbReference type="KEGG" id="rtc:APU90_03595"/>
<dbReference type="EMBL" id="LBFI01000024">
    <property type="protein sequence ID" value="KKM46206.1"/>
    <property type="molecule type" value="Genomic_DNA"/>
</dbReference>
<dbReference type="GeneID" id="93667789"/>
<dbReference type="PANTHER" id="PTHR42847">
    <property type="entry name" value="ALKANESULFONATE MONOOXYGENASE"/>
    <property type="match status" value="1"/>
</dbReference>
<dbReference type="GO" id="GO:0008726">
    <property type="term" value="F:alkanesulfonate monooxygenase activity"/>
    <property type="evidence" value="ECO:0007669"/>
    <property type="project" value="TreeGrafter"/>
</dbReference>
<evidence type="ECO:0000259" key="5">
    <source>
        <dbReference type="Pfam" id="PF00296"/>
    </source>
</evidence>
<evidence type="ECO:0000313" key="9">
    <source>
        <dbReference type="Proteomes" id="UP000237966"/>
    </source>
</evidence>
<evidence type="ECO:0000313" key="8">
    <source>
        <dbReference type="Proteomes" id="UP000052979"/>
    </source>
</evidence>
<dbReference type="CDD" id="cd01094">
    <property type="entry name" value="Alkanesulfonate_monoxygenase"/>
    <property type="match status" value="1"/>
</dbReference>
<dbReference type="eggNOG" id="COG2141">
    <property type="taxonomic scope" value="Bacteria"/>
</dbReference>
<dbReference type="RefSeq" id="WP_042733869.1">
    <property type="nucleotide sequence ID" value="NZ_CP010848.1"/>
</dbReference>
<feature type="domain" description="Luciferase-like" evidence="5">
    <location>
        <begin position="6"/>
        <end position="323"/>
    </location>
</feature>
<keyword evidence="2" id="KW-0288">FMN</keyword>
<keyword evidence="3" id="KW-0560">Oxidoreductase</keyword>
<dbReference type="Proteomes" id="UP000052979">
    <property type="component" value="Unassembled WGS sequence"/>
</dbReference>
<name>A0A0U1PU75_9MICO</name>
<dbReference type="InterPro" id="IPR036661">
    <property type="entry name" value="Luciferase-like_sf"/>
</dbReference>
<dbReference type="EMBL" id="PSWU01000004">
    <property type="protein sequence ID" value="PPI16322.1"/>
    <property type="molecule type" value="Genomic_DNA"/>
</dbReference>
<dbReference type="PATRIC" id="fig|145458.8.peg.895"/>
<dbReference type="AlphaFoldDB" id="A0A0U1PU75"/>
<sequence>MSRDLRFNWYAPTHGDGRLIGGHDAELTWSPQYVNRVALRAEEAGCDGILLPVGPTCADAIVTAAHIALSTERLRVIVALRTGAILPTIAAKSLATLSHVAPHRIAANIVTGASPMELAMDGDALPHADRYERTSEFIHVLRRSWTHESCDYAGKFFTVSNAHFAPTPISTIPVYLGGASDAAVTTAARYADTYLMWGEPAAAVAQQCERVRLCAEMEGRQIRCGLRINLIVDTTRERAWSRAHSGLQAVSHKQRVSAAEYIRDSDSEGLRRIQETQTAPIDEHSPYWTGMVPFRSGNSTALVGSPEEVSDALAQYVTAGVDEFIFSSYPHDETSELVGKEVLPRLRSQFPSYLPDWSGR</sequence>
<accession>A0A0U1PU75</accession>
<dbReference type="Proteomes" id="UP000237966">
    <property type="component" value="Unassembled WGS sequence"/>
</dbReference>
<dbReference type="InterPro" id="IPR050172">
    <property type="entry name" value="SsuD_RutA_monooxygenase"/>
</dbReference>
<dbReference type="OrthoDB" id="9814695at2"/>
<proteinExistence type="predicted"/>
<evidence type="ECO:0000256" key="1">
    <source>
        <dbReference type="ARBA" id="ARBA00022630"/>
    </source>
</evidence>
<dbReference type="Pfam" id="PF00296">
    <property type="entry name" value="Bac_luciferase"/>
    <property type="match status" value="1"/>
</dbReference>
<keyword evidence="8" id="KW-1185">Reference proteome</keyword>
<protein>
    <submittedName>
        <fullName evidence="7">LLM class flavin-dependent oxidoreductase</fullName>
    </submittedName>
</protein>
<reference evidence="7 9" key="2">
    <citation type="submission" date="2018-02" db="EMBL/GenBank/DDBJ databases">
        <title>Bacteriophage NCPPB3778 and a type I-E CRISPR drive the evolution of the US Biological Select Agent, Rathayibacter toxicus.</title>
        <authorList>
            <person name="Davis E.W.II."/>
            <person name="Tabima J.F."/>
            <person name="Weisberg A.J."/>
            <person name="Lopes L.D."/>
            <person name="Wiseman M.S."/>
            <person name="Wiseman M.S."/>
            <person name="Pupko T."/>
            <person name="Belcher M.S."/>
            <person name="Sechler A.J."/>
            <person name="Tancos M.A."/>
            <person name="Schroeder B.K."/>
            <person name="Murray T.D."/>
            <person name="Luster D.G."/>
            <person name="Schneider W.L."/>
            <person name="Rogers E."/>
            <person name="Andreote F.D."/>
            <person name="Grunwald N.J."/>
            <person name="Putnam M.L."/>
            <person name="Chang J.H."/>
        </authorList>
    </citation>
    <scope>NUCLEOTIDE SEQUENCE [LARGE SCALE GENOMIC DNA]</scope>
    <source>
        <strain evidence="7 9">FH99</strain>
    </source>
</reference>
<evidence type="ECO:0000313" key="7">
    <source>
        <dbReference type="EMBL" id="PPI16322.1"/>
    </source>
</evidence>
<evidence type="ECO:0000256" key="2">
    <source>
        <dbReference type="ARBA" id="ARBA00022643"/>
    </source>
</evidence>
<dbReference type="Gene3D" id="3.20.20.30">
    <property type="entry name" value="Luciferase-like domain"/>
    <property type="match status" value="1"/>
</dbReference>
<dbReference type="InterPro" id="IPR011251">
    <property type="entry name" value="Luciferase-like_dom"/>
</dbReference>
<dbReference type="STRING" id="145458.APU90_03595"/>
<dbReference type="PANTHER" id="PTHR42847:SF4">
    <property type="entry name" value="ALKANESULFONATE MONOOXYGENASE-RELATED"/>
    <property type="match status" value="1"/>
</dbReference>
<dbReference type="SUPFAM" id="SSF51679">
    <property type="entry name" value="Bacterial luciferase-like"/>
    <property type="match status" value="1"/>
</dbReference>
<dbReference type="GO" id="GO:0046306">
    <property type="term" value="P:alkanesulfonate catabolic process"/>
    <property type="evidence" value="ECO:0007669"/>
    <property type="project" value="TreeGrafter"/>
</dbReference>
<organism evidence="6 8">
    <name type="scientific">Rathayibacter toxicus</name>
    <dbReference type="NCBI Taxonomy" id="145458"/>
    <lineage>
        <taxon>Bacteria</taxon>
        <taxon>Bacillati</taxon>
        <taxon>Actinomycetota</taxon>
        <taxon>Actinomycetes</taxon>
        <taxon>Micrococcales</taxon>
        <taxon>Microbacteriaceae</taxon>
        <taxon>Rathayibacter</taxon>
    </lineage>
</organism>
<evidence type="ECO:0000256" key="4">
    <source>
        <dbReference type="ARBA" id="ARBA00023033"/>
    </source>
</evidence>
<comment type="caution">
    <text evidence="6">The sequence shown here is derived from an EMBL/GenBank/DDBJ whole genome shotgun (WGS) entry which is preliminary data.</text>
</comment>
<evidence type="ECO:0000313" key="6">
    <source>
        <dbReference type="EMBL" id="KKM46206.1"/>
    </source>
</evidence>